<dbReference type="PANTHER" id="PTHR43081">
    <property type="entry name" value="ADENYLATE CYCLASE, TERMINAL-DIFFERENTIATION SPECIFIC-RELATED"/>
    <property type="match status" value="1"/>
</dbReference>
<dbReference type="SMART" id="SM00044">
    <property type="entry name" value="CYCc"/>
    <property type="match status" value="1"/>
</dbReference>
<evidence type="ECO:0000256" key="8">
    <source>
        <dbReference type="SAM" id="Phobius"/>
    </source>
</evidence>
<sequence>MHPRSRRAPRRSAPFGARILGRADQSARALRVRVQLLLTLTLVTTNVIGAVLVFVISYFVVPAPTATAATLVSLAIGVPSYVLVAVLVGAVTGTRLSLRALRWATSERDPDDEERRVALRVPLRLTQMQAALWLGATVTFTTLAVVVQPERALSTGLTILIAGVVICVISFLLAEFVLRPVAARALADTPVVQRPRGAGVGDRMVIFWLLGTGAPVIGLGVAALLTLVDYSDDVTRTRLAVITLVVCGVVLVFGLFITVLNARAVVAPVLSVHEALLDVEQGDLDRDLVVFDGTELGLLQSGFNRMVGGLRDREHLRDLFGRHVGREVAEAAASIGDIELGGETREVSVLFVDLVGSTTYATEHDPAQVVEVLNRFFGVVVDEVDQRKGLVNKFIGDAVLAVFGAPVDLPDHAGAALGAARAMARRLAQEVPEVGAGIGVATGDAVAGNVGHQQRFEYTVIGDAVNSAARLTDLAKEAPGGVLVAAASVESAGEEEAAHWRAHEEVTLRGRDAPTATAVLADAVAADPSADPSADPAADPAGAR</sequence>
<dbReference type="SMART" id="SM00304">
    <property type="entry name" value="HAMP"/>
    <property type="match status" value="1"/>
</dbReference>
<dbReference type="PROSITE" id="PS50885">
    <property type="entry name" value="HAMP"/>
    <property type="match status" value="1"/>
</dbReference>
<gene>
    <name evidence="11" type="ORF">GCM10023226_25340</name>
</gene>
<protein>
    <submittedName>
        <fullName evidence="11">Adenylate/guanylate cyclase domain-containing protein</fullName>
    </submittedName>
</protein>
<feature type="transmembrane region" description="Helical" evidence="8">
    <location>
        <begin position="239"/>
        <end position="260"/>
    </location>
</feature>
<feature type="domain" description="Guanylate cyclase" evidence="9">
    <location>
        <begin position="348"/>
        <end position="472"/>
    </location>
</feature>
<organism evidence="11 12">
    <name type="scientific">Nocardioides nanhaiensis</name>
    <dbReference type="NCBI Taxonomy" id="1476871"/>
    <lineage>
        <taxon>Bacteria</taxon>
        <taxon>Bacillati</taxon>
        <taxon>Actinomycetota</taxon>
        <taxon>Actinomycetes</taxon>
        <taxon>Propionibacteriales</taxon>
        <taxon>Nocardioidaceae</taxon>
        <taxon>Nocardioides</taxon>
    </lineage>
</organism>
<keyword evidence="3" id="KW-1003">Cell membrane</keyword>
<evidence type="ECO:0000256" key="4">
    <source>
        <dbReference type="ARBA" id="ARBA00022692"/>
    </source>
</evidence>
<dbReference type="InterPro" id="IPR001054">
    <property type="entry name" value="A/G_cyclase"/>
</dbReference>
<dbReference type="CDD" id="cd07302">
    <property type="entry name" value="CHD"/>
    <property type="match status" value="1"/>
</dbReference>
<evidence type="ECO:0000256" key="6">
    <source>
        <dbReference type="ARBA" id="ARBA00023136"/>
    </source>
</evidence>
<evidence type="ECO:0000313" key="12">
    <source>
        <dbReference type="Proteomes" id="UP001500621"/>
    </source>
</evidence>
<dbReference type="Proteomes" id="UP001500621">
    <property type="component" value="Unassembled WGS sequence"/>
</dbReference>
<evidence type="ECO:0000259" key="9">
    <source>
        <dbReference type="PROSITE" id="PS50125"/>
    </source>
</evidence>
<dbReference type="InterPro" id="IPR029787">
    <property type="entry name" value="Nucleotide_cyclase"/>
</dbReference>
<evidence type="ECO:0000256" key="7">
    <source>
        <dbReference type="SAM" id="MobiDB-lite"/>
    </source>
</evidence>
<feature type="transmembrane region" description="Helical" evidence="8">
    <location>
        <begin position="130"/>
        <end position="147"/>
    </location>
</feature>
<comment type="subcellular location">
    <subcellularLocation>
        <location evidence="1">Cell membrane</location>
        <topology evidence="1">Multi-pass membrane protein</topology>
    </subcellularLocation>
</comment>
<keyword evidence="5 8" id="KW-1133">Transmembrane helix</keyword>
<dbReference type="Pfam" id="PF00211">
    <property type="entry name" value="Guanylate_cyc"/>
    <property type="match status" value="1"/>
</dbReference>
<dbReference type="Gene3D" id="3.30.70.1230">
    <property type="entry name" value="Nucleotide cyclase"/>
    <property type="match status" value="1"/>
</dbReference>
<dbReference type="CDD" id="cd06225">
    <property type="entry name" value="HAMP"/>
    <property type="match status" value="1"/>
</dbReference>
<dbReference type="Gene3D" id="6.10.340.10">
    <property type="match status" value="1"/>
</dbReference>
<dbReference type="InterPro" id="IPR050697">
    <property type="entry name" value="Adenylyl/Guanylyl_Cyclase_3/4"/>
</dbReference>
<dbReference type="EMBL" id="BAABIM010000002">
    <property type="protein sequence ID" value="GAA4686480.1"/>
    <property type="molecule type" value="Genomic_DNA"/>
</dbReference>
<feature type="transmembrane region" description="Helical" evidence="8">
    <location>
        <begin position="153"/>
        <end position="174"/>
    </location>
</feature>
<feature type="region of interest" description="Disordered" evidence="7">
    <location>
        <begin position="524"/>
        <end position="544"/>
    </location>
</feature>
<evidence type="ECO:0000256" key="2">
    <source>
        <dbReference type="ARBA" id="ARBA00005381"/>
    </source>
</evidence>
<accession>A0ABP8WDG9</accession>
<evidence type="ECO:0000313" key="11">
    <source>
        <dbReference type="EMBL" id="GAA4686480.1"/>
    </source>
</evidence>
<evidence type="ECO:0000256" key="3">
    <source>
        <dbReference type="ARBA" id="ARBA00022475"/>
    </source>
</evidence>
<keyword evidence="4 8" id="KW-0812">Transmembrane</keyword>
<feature type="domain" description="HAMP" evidence="10">
    <location>
        <begin position="263"/>
        <end position="315"/>
    </location>
</feature>
<evidence type="ECO:0000256" key="5">
    <source>
        <dbReference type="ARBA" id="ARBA00022989"/>
    </source>
</evidence>
<dbReference type="PROSITE" id="PS50125">
    <property type="entry name" value="GUANYLATE_CYCLASE_2"/>
    <property type="match status" value="1"/>
</dbReference>
<proteinExistence type="inferred from homology"/>
<dbReference type="InterPro" id="IPR003660">
    <property type="entry name" value="HAMP_dom"/>
</dbReference>
<evidence type="ECO:0000259" key="10">
    <source>
        <dbReference type="PROSITE" id="PS50885"/>
    </source>
</evidence>
<dbReference type="Pfam" id="PF00672">
    <property type="entry name" value="HAMP"/>
    <property type="match status" value="1"/>
</dbReference>
<evidence type="ECO:0000256" key="1">
    <source>
        <dbReference type="ARBA" id="ARBA00004651"/>
    </source>
</evidence>
<reference evidence="12" key="1">
    <citation type="journal article" date="2019" name="Int. J. Syst. Evol. Microbiol.">
        <title>The Global Catalogue of Microorganisms (GCM) 10K type strain sequencing project: providing services to taxonomists for standard genome sequencing and annotation.</title>
        <authorList>
            <consortium name="The Broad Institute Genomics Platform"/>
            <consortium name="The Broad Institute Genome Sequencing Center for Infectious Disease"/>
            <person name="Wu L."/>
            <person name="Ma J."/>
        </authorList>
    </citation>
    <scope>NUCLEOTIDE SEQUENCE [LARGE SCALE GENOMIC DNA]</scope>
    <source>
        <strain evidence="12">JCM 18127</strain>
    </source>
</reference>
<feature type="transmembrane region" description="Helical" evidence="8">
    <location>
        <begin position="36"/>
        <end position="60"/>
    </location>
</feature>
<comment type="similarity">
    <text evidence="2">Belongs to the adenylyl cyclase class-3 family.</text>
</comment>
<keyword evidence="6 8" id="KW-0472">Membrane</keyword>
<dbReference type="PANTHER" id="PTHR43081:SF17">
    <property type="entry name" value="BLL5647 PROTEIN"/>
    <property type="match status" value="1"/>
</dbReference>
<name>A0ABP8WDG9_9ACTN</name>
<dbReference type="RefSeq" id="WP_345266332.1">
    <property type="nucleotide sequence ID" value="NZ_BAABIM010000002.1"/>
</dbReference>
<feature type="transmembrane region" description="Helical" evidence="8">
    <location>
        <begin position="66"/>
        <end position="92"/>
    </location>
</feature>
<feature type="transmembrane region" description="Helical" evidence="8">
    <location>
        <begin position="205"/>
        <end position="227"/>
    </location>
</feature>
<keyword evidence="12" id="KW-1185">Reference proteome</keyword>
<comment type="caution">
    <text evidence="11">The sequence shown here is derived from an EMBL/GenBank/DDBJ whole genome shotgun (WGS) entry which is preliminary data.</text>
</comment>
<dbReference type="SUPFAM" id="SSF55073">
    <property type="entry name" value="Nucleotide cyclase"/>
    <property type="match status" value="1"/>
</dbReference>
<dbReference type="SUPFAM" id="SSF158472">
    <property type="entry name" value="HAMP domain-like"/>
    <property type="match status" value="1"/>
</dbReference>